<dbReference type="EMBL" id="CH940648">
    <property type="protein sequence ID" value="KRF79854.1"/>
    <property type="molecule type" value="Genomic_DNA"/>
</dbReference>
<gene>
    <name evidence="2" type="primary">Dvir\GJ20422</name>
    <name evidence="2" type="ORF">Dvir_GJ20422</name>
</gene>
<name>A0A0Q9WFP8_DROVI</name>
<dbReference type="Gene3D" id="3.80.10.10">
    <property type="entry name" value="Ribonuclease Inhibitor"/>
    <property type="match status" value="1"/>
</dbReference>
<evidence type="ECO:0000256" key="1">
    <source>
        <dbReference type="SAM" id="Phobius"/>
    </source>
</evidence>
<accession>A0A0Q9WFP8</accession>
<dbReference type="InterPro" id="IPR032675">
    <property type="entry name" value="LRR_dom_sf"/>
</dbReference>
<feature type="transmembrane region" description="Helical" evidence="1">
    <location>
        <begin position="12"/>
        <end position="37"/>
    </location>
</feature>
<protein>
    <submittedName>
        <fullName evidence="2">Uncharacterized protein</fullName>
    </submittedName>
</protein>
<evidence type="ECO:0000313" key="2">
    <source>
        <dbReference type="EMBL" id="KRF79854.1"/>
    </source>
</evidence>
<keyword evidence="1" id="KW-0812">Transmembrane</keyword>
<organism evidence="2 3">
    <name type="scientific">Drosophila virilis</name>
    <name type="common">Fruit fly</name>
    <dbReference type="NCBI Taxonomy" id="7244"/>
    <lineage>
        <taxon>Eukaryota</taxon>
        <taxon>Metazoa</taxon>
        <taxon>Ecdysozoa</taxon>
        <taxon>Arthropoda</taxon>
        <taxon>Hexapoda</taxon>
        <taxon>Insecta</taxon>
        <taxon>Pterygota</taxon>
        <taxon>Neoptera</taxon>
        <taxon>Endopterygota</taxon>
        <taxon>Diptera</taxon>
        <taxon>Brachycera</taxon>
        <taxon>Muscomorpha</taxon>
        <taxon>Ephydroidea</taxon>
        <taxon>Drosophilidae</taxon>
        <taxon>Drosophila</taxon>
    </lineage>
</organism>
<sequence>MLGISAKSQSRSLIVFYLFHVWAGFSIFAHDIGYFSIANRSPESENDGFDIKHAITMFKEAIRNISDYLGEADTGPPMPPKCLRVQCRIICTNGRQGEIAQDISLALASPDNSDPCDIIDELYLYNYRFSNAVLPVGFLSTYTNRIKQLYLGISNIQDIENGAFGGGIFKRITLEDLHLNKIDKEFLANVSGDLKGISIIQHNRALECVYPDFLDYVMYQLEYLRLQVGIDCVRNVTGTDPILGALTYADFSYNNFTDQLLKDTFIKLTMVETLILSHSNIEYLPNYIFQAGTVIPNEIITLECSSTNNTFKTDENRQNIRWPQINFSPAAFGALTVKISVEQGESTSALSFGLFWFSKTTKEYYMMELIPDEFGLGCYFTMPLQTIVTDLMPNVAYTFCLVDDQHNTVSPFSCKSVHIGGNLEAYYDAWLSKGMRAKGISLLVLGVVVFMLVGIMLMFLVLKKKPIWVKGSKRIIKPNSSSGEIVVLSRGNTAKDFLHKEKMISKKNEHRFNSNIPRRNSMDSLASSNSYISPNLYEVIPTYITFDKIPQGDAPNQPGFEIFNNWHPSFAHRGSVRYAQITPRTKRISSDPLPALPDS</sequence>
<keyword evidence="1" id="KW-1133">Transmembrane helix</keyword>
<dbReference type="Proteomes" id="UP000008792">
    <property type="component" value="Unassembled WGS sequence"/>
</dbReference>
<dbReference type="SUPFAM" id="SSF52047">
    <property type="entry name" value="RNI-like"/>
    <property type="match status" value="1"/>
</dbReference>
<dbReference type="AlphaFoldDB" id="A0A0Q9WFP8"/>
<dbReference type="OrthoDB" id="26525at2759"/>
<evidence type="ECO:0000313" key="3">
    <source>
        <dbReference type="Proteomes" id="UP000008792"/>
    </source>
</evidence>
<feature type="transmembrane region" description="Helical" evidence="1">
    <location>
        <begin position="440"/>
        <end position="462"/>
    </location>
</feature>
<dbReference type="InParanoid" id="A0A0Q9WFP8"/>
<reference evidence="2 3" key="1">
    <citation type="journal article" date="2007" name="Nature">
        <title>Evolution of genes and genomes on the Drosophila phylogeny.</title>
        <authorList>
            <consortium name="Drosophila 12 Genomes Consortium"/>
            <person name="Clark A.G."/>
            <person name="Eisen M.B."/>
            <person name="Smith D.R."/>
            <person name="Bergman C.M."/>
            <person name="Oliver B."/>
            <person name="Markow T.A."/>
            <person name="Kaufman T.C."/>
            <person name="Kellis M."/>
            <person name="Gelbart W."/>
            <person name="Iyer V.N."/>
            <person name="Pollard D.A."/>
            <person name="Sackton T.B."/>
            <person name="Larracuente A.M."/>
            <person name="Singh N.D."/>
            <person name="Abad J.P."/>
            <person name="Abt D.N."/>
            <person name="Adryan B."/>
            <person name="Aguade M."/>
            <person name="Akashi H."/>
            <person name="Anderson W.W."/>
            <person name="Aquadro C.F."/>
            <person name="Ardell D.H."/>
            <person name="Arguello R."/>
            <person name="Artieri C.G."/>
            <person name="Barbash D.A."/>
            <person name="Barker D."/>
            <person name="Barsanti P."/>
            <person name="Batterham P."/>
            <person name="Batzoglou S."/>
            <person name="Begun D."/>
            <person name="Bhutkar A."/>
            <person name="Blanco E."/>
            <person name="Bosak S.A."/>
            <person name="Bradley R.K."/>
            <person name="Brand A.D."/>
            <person name="Brent M.R."/>
            <person name="Brooks A.N."/>
            <person name="Brown R.H."/>
            <person name="Butlin R.K."/>
            <person name="Caggese C."/>
            <person name="Calvi B.R."/>
            <person name="Bernardo de Carvalho A."/>
            <person name="Caspi A."/>
            <person name="Castrezana S."/>
            <person name="Celniker S.E."/>
            <person name="Chang J.L."/>
            <person name="Chapple C."/>
            <person name="Chatterji S."/>
            <person name="Chinwalla A."/>
            <person name="Civetta A."/>
            <person name="Clifton S.W."/>
            <person name="Comeron J.M."/>
            <person name="Costello J.C."/>
            <person name="Coyne J.A."/>
            <person name="Daub J."/>
            <person name="David R.G."/>
            <person name="Delcher A.L."/>
            <person name="Delehaunty K."/>
            <person name="Do C.B."/>
            <person name="Ebling H."/>
            <person name="Edwards K."/>
            <person name="Eickbush T."/>
            <person name="Evans J.D."/>
            <person name="Filipski A."/>
            <person name="Findeiss S."/>
            <person name="Freyhult E."/>
            <person name="Fulton L."/>
            <person name="Fulton R."/>
            <person name="Garcia A.C."/>
            <person name="Gardiner A."/>
            <person name="Garfield D.A."/>
            <person name="Garvin B.E."/>
            <person name="Gibson G."/>
            <person name="Gilbert D."/>
            <person name="Gnerre S."/>
            <person name="Godfrey J."/>
            <person name="Good R."/>
            <person name="Gotea V."/>
            <person name="Gravely B."/>
            <person name="Greenberg A.J."/>
            <person name="Griffiths-Jones S."/>
            <person name="Gross S."/>
            <person name="Guigo R."/>
            <person name="Gustafson E.A."/>
            <person name="Haerty W."/>
            <person name="Hahn M.W."/>
            <person name="Halligan D.L."/>
            <person name="Halpern A.L."/>
            <person name="Halter G.M."/>
            <person name="Han M.V."/>
            <person name="Heger A."/>
            <person name="Hillier L."/>
            <person name="Hinrichs A.S."/>
            <person name="Holmes I."/>
            <person name="Hoskins R.A."/>
            <person name="Hubisz M.J."/>
            <person name="Hultmark D."/>
            <person name="Huntley M.A."/>
            <person name="Jaffe D.B."/>
            <person name="Jagadeeshan S."/>
            <person name="Jeck W.R."/>
            <person name="Johnson J."/>
            <person name="Jones C.D."/>
            <person name="Jordan W.C."/>
            <person name="Karpen G.H."/>
            <person name="Kataoka E."/>
            <person name="Keightley P.D."/>
            <person name="Kheradpour P."/>
            <person name="Kirkness E.F."/>
            <person name="Koerich L.B."/>
            <person name="Kristiansen K."/>
            <person name="Kudrna D."/>
            <person name="Kulathinal R.J."/>
            <person name="Kumar S."/>
            <person name="Kwok R."/>
            <person name="Lander E."/>
            <person name="Langley C.H."/>
            <person name="Lapoint R."/>
            <person name="Lazzaro B.P."/>
            <person name="Lee S.J."/>
            <person name="Levesque L."/>
            <person name="Li R."/>
            <person name="Lin C.F."/>
            <person name="Lin M.F."/>
            <person name="Lindblad-Toh K."/>
            <person name="Llopart A."/>
            <person name="Long M."/>
            <person name="Low L."/>
            <person name="Lozovsky E."/>
            <person name="Lu J."/>
            <person name="Luo M."/>
            <person name="Machado C.A."/>
            <person name="Makalowski W."/>
            <person name="Marzo M."/>
            <person name="Matsuda M."/>
            <person name="Matzkin L."/>
            <person name="McAllister B."/>
            <person name="McBride C.S."/>
            <person name="McKernan B."/>
            <person name="McKernan K."/>
            <person name="Mendez-Lago M."/>
            <person name="Minx P."/>
            <person name="Mollenhauer M.U."/>
            <person name="Montooth K."/>
            <person name="Mount S.M."/>
            <person name="Mu X."/>
            <person name="Myers E."/>
            <person name="Negre B."/>
            <person name="Newfeld S."/>
            <person name="Nielsen R."/>
            <person name="Noor M.A."/>
            <person name="O'Grady P."/>
            <person name="Pachter L."/>
            <person name="Papaceit M."/>
            <person name="Parisi M.J."/>
            <person name="Parisi M."/>
            <person name="Parts L."/>
            <person name="Pedersen J.S."/>
            <person name="Pesole G."/>
            <person name="Phillippy A.M."/>
            <person name="Ponting C.P."/>
            <person name="Pop M."/>
            <person name="Porcelli D."/>
            <person name="Powell J.R."/>
            <person name="Prohaska S."/>
            <person name="Pruitt K."/>
            <person name="Puig M."/>
            <person name="Quesneville H."/>
            <person name="Ram K.R."/>
            <person name="Rand D."/>
            <person name="Rasmussen M.D."/>
            <person name="Reed L.K."/>
            <person name="Reenan R."/>
            <person name="Reily A."/>
            <person name="Remington K.A."/>
            <person name="Rieger T.T."/>
            <person name="Ritchie M.G."/>
            <person name="Robin C."/>
            <person name="Rogers Y.H."/>
            <person name="Rohde C."/>
            <person name="Rozas J."/>
            <person name="Rubenfield M.J."/>
            <person name="Ruiz A."/>
            <person name="Russo S."/>
            <person name="Salzberg S.L."/>
            <person name="Sanchez-Gracia A."/>
            <person name="Saranga D.J."/>
            <person name="Sato H."/>
            <person name="Schaeffer S.W."/>
            <person name="Schatz M.C."/>
            <person name="Schlenke T."/>
            <person name="Schwartz R."/>
            <person name="Segarra C."/>
            <person name="Singh R.S."/>
            <person name="Sirot L."/>
            <person name="Sirota M."/>
            <person name="Sisneros N.B."/>
            <person name="Smith C.D."/>
            <person name="Smith T.F."/>
            <person name="Spieth J."/>
            <person name="Stage D.E."/>
            <person name="Stark A."/>
            <person name="Stephan W."/>
            <person name="Strausberg R.L."/>
            <person name="Strempel S."/>
            <person name="Sturgill D."/>
            <person name="Sutton G."/>
            <person name="Sutton G.G."/>
            <person name="Tao W."/>
            <person name="Teichmann S."/>
            <person name="Tobari Y.N."/>
            <person name="Tomimura Y."/>
            <person name="Tsolas J.M."/>
            <person name="Valente V.L."/>
            <person name="Venter E."/>
            <person name="Venter J.C."/>
            <person name="Vicario S."/>
            <person name="Vieira F.G."/>
            <person name="Vilella A.J."/>
            <person name="Villasante A."/>
            <person name="Walenz B."/>
            <person name="Wang J."/>
            <person name="Wasserman M."/>
            <person name="Watts T."/>
            <person name="Wilson D."/>
            <person name="Wilson R.K."/>
            <person name="Wing R.A."/>
            <person name="Wolfner M.F."/>
            <person name="Wong A."/>
            <person name="Wong G.K."/>
            <person name="Wu C.I."/>
            <person name="Wu G."/>
            <person name="Yamamoto D."/>
            <person name="Yang H.P."/>
            <person name="Yang S.P."/>
            <person name="Yorke J.A."/>
            <person name="Yoshida K."/>
            <person name="Zdobnov E."/>
            <person name="Zhang P."/>
            <person name="Zhang Y."/>
            <person name="Zimin A.V."/>
            <person name="Baldwin J."/>
            <person name="Abdouelleil A."/>
            <person name="Abdulkadir J."/>
            <person name="Abebe A."/>
            <person name="Abera B."/>
            <person name="Abreu J."/>
            <person name="Acer S.C."/>
            <person name="Aftuck L."/>
            <person name="Alexander A."/>
            <person name="An P."/>
            <person name="Anderson E."/>
            <person name="Anderson S."/>
            <person name="Arachi H."/>
            <person name="Azer M."/>
            <person name="Bachantsang P."/>
            <person name="Barry A."/>
            <person name="Bayul T."/>
            <person name="Berlin A."/>
            <person name="Bessette D."/>
            <person name="Bloom T."/>
            <person name="Blye J."/>
            <person name="Boguslavskiy L."/>
            <person name="Bonnet C."/>
            <person name="Boukhgalter B."/>
            <person name="Bourzgui I."/>
            <person name="Brown A."/>
            <person name="Cahill P."/>
            <person name="Channer S."/>
            <person name="Cheshatsang Y."/>
            <person name="Chuda L."/>
            <person name="Citroen M."/>
            <person name="Collymore A."/>
            <person name="Cooke P."/>
            <person name="Costello M."/>
            <person name="D'Aco K."/>
            <person name="Daza R."/>
            <person name="De Haan G."/>
            <person name="DeGray S."/>
            <person name="DeMaso C."/>
            <person name="Dhargay N."/>
            <person name="Dooley K."/>
            <person name="Dooley E."/>
            <person name="Doricent M."/>
            <person name="Dorje P."/>
            <person name="Dorjee K."/>
            <person name="Dupes A."/>
            <person name="Elong R."/>
            <person name="Falk J."/>
            <person name="Farina A."/>
            <person name="Faro S."/>
            <person name="Ferguson D."/>
            <person name="Fisher S."/>
            <person name="Foley C.D."/>
            <person name="Franke A."/>
            <person name="Friedrich D."/>
            <person name="Gadbois L."/>
            <person name="Gearin G."/>
            <person name="Gearin C.R."/>
            <person name="Giannoukos G."/>
            <person name="Goode T."/>
            <person name="Graham J."/>
            <person name="Grandbois E."/>
            <person name="Grewal S."/>
            <person name="Gyaltsen K."/>
            <person name="Hafez N."/>
            <person name="Hagos B."/>
            <person name="Hall J."/>
            <person name="Henson C."/>
            <person name="Hollinger A."/>
            <person name="Honan T."/>
            <person name="Huard M.D."/>
            <person name="Hughes L."/>
            <person name="Hurhula B."/>
            <person name="Husby M.E."/>
            <person name="Kamat A."/>
            <person name="Kanga B."/>
            <person name="Kashin S."/>
            <person name="Khazanovich D."/>
            <person name="Kisner P."/>
            <person name="Lance K."/>
            <person name="Lara M."/>
            <person name="Lee W."/>
            <person name="Lennon N."/>
            <person name="Letendre F."/>
            <person name="LeVine R."/>
            <person name="Lipovsky A."/>
            <person name="Liu X."/>
            <person name="Liu J."/>
            <person name="Liu S."/>
            <person name="Lokyitsang T."/>
            <person name="Lokyitsang Y."/>
            <person name="Lubonja R."/>
            <person name="Lui A."/>
            <person name="MacDonald P."/>
            <person name="Magnisalis V."/>
            <person name="Maru K."/>
            <person name="Matthews C."/>
            <person name="McCusker W."/>
            <person name="McDonough S."/>
            <person name="Mehta T."/>
            <person name="Meldrim J."/>
            <person name="Meneus L."/>
            <person name="Mihai O."/>
            <person name="Mihalev A."/>
            <person name="Mihova T."/>
            <person name="Mittelman R."/>
            <person name="Mlenga V."/>
            <person name="Montmayeur A."/>
            <person name="Mulrain L."/>
            <person name="Navidi A."/>
            <person name="Naylor J."/>
            <person name="Negash T."/>
            <person name="Nguyen T."/>
            <person name="Nguyen N."/>
            <person name="Nicol R."/>
            <person name="Norbu C."/>
            <person name="Norbu N."/>
            <person name="Novod N."/>
            <person name="O'Neill B."/>
            <person name="Osman S."/>
            <person name="Markiewicz E."/>
            <person name="Oyono O.L."/>
            <person name="Patti C."/>
            <person name="Phunkhang P."/>
            <person name="Pierre F."/>
            <person name="Priest M."/>
            <person name="Raghuraman S."/>
            <person name="Rege F."/>
            <person name="Reyes R."/>
            <person name="Rise C."/>
            <person name="Rogov P."/>
            <person name="Ross K."/>
            <person name="Ryan E."/>
            <person name="Settipalli S."/>
            <person name="Shea T."/>
            <person name="Sherpa N."/>
            <person name="Shi L."/>
            <person name="Shih D."/>
            <person name="Sparrow T."/>
            <person name="Spaulding J."/>
            <person name="Stalker J."/>
            <person name="Stange-Thomann N."/>
            <person name="Stavropoulos S."/>
            <person name="Stone C."/>
            <person name="Strader C."/>
            <person name="Tesfaye S."/>
            <person name="Thomson T."/>
            <person name="Thoulutsang Y."/>
            <person name="Thoulutsang D."/>
            <person name="Topham K."/>
            <person name="Topping I."/>
            <person name="Tsamla T."/>
            <person name="Vassiliev H."/>
            <person name="Vo A."/>
            <person name="Wangchuk T."/>
            <person name="Wangdi T."/>
            <person name="Weiand M."/>
            <person name="Wilkinson J."/>
            <person name="Wilson A."/>
            <person name="Yadav S."/>
            <person name="Young G."/>
            <person name="Yu Q."/>
            <person name="Zembek L."/>
            <person name="Zhong D."/>
            <person name="Zimmer A."/>
            <person name="Zwirko Z."/>
            <person name="Jaffe D.B."/>
            <person name="Alvarez P."/>
            <person name="Brockman W."/>
            <person name="Butler J."/>
            <person name="Chin C."/>
            <person name="Gnerre S."/>
            <person name="Grabherr M."/>
            <person name="Kleber M."/>
            <person name="Mauceli E."/>
            <person name="MacCallum I."/>
        </authorList>
    </citation>
    <scope>NUCLEOTIDE SEQUENCE [LARGE SCALE GENOMIC DNA]</scope>
    <source>
        <strain evidence="3">Tucson 15010-1051.87</strain>
    </source>
</reference>
<proteinExistence type="predicted"/>
<keyword evidence="1" id="KW-0472">Membrane</keyword>
<keyword evidence="3" id="KW-1185">Reference proteome</keyword>